<comment type="caution">
    <text evidence="1">The sequence shown here is derived from an EMBL/GenBank/DDBJ whole genome shotgun (WGS) entry which is preliminary data.</text>
</comment>
<keyword evidence="2" id="KW-1185">Reference proteome</keyword>
<dbReference type="VEuPathDB" id="VectorBase:HLOH_059719"/>
<dbReference type="EMBL" id="JABSTR010000007">
    <property type="protein sequence ID" value="KAH9375558.1"/>
    <property type="molecule type" value="Genomic_DNA"/>
</dbReference>
<dbReference type="OrthoDB" id="7553461at2759"/>
<evidence type="ECO:0000313" key="1">
    <source>
        <dbReference type="EMBL" id="KAH9375558.1"/>
    </source>
</evidence>
<dbReference type="Proteomes" id="UP000821853">
    <property type="component" value="Chromosome 5"/>
</dbReference>
<gene>
    <name evidence="1" type="ORF">HPB48_002543</name>
</gene>
<evidence type="ECO:0000313" key="2">
    <source>
        <dbReference type="Proteomes" id="UP000821853"/>
    </source>
</evidence>
<accession>A0A9J6GAZ1</accession>
<proteinExistence type="predicted"/>
<protein>
    <submittedName>
        <fullName evidence="1">Uncharacterized protein</fullName>
    </submittedName>
</protein>
<organism evidence="1 2">
    <name type="scientific">Haemaphysalis longicornis</name>
    <name type="common">Bush tick</name>
    <dbReference type="NCBI Taxonomy" id="44386"/>
    <lineage>
        <taxon>Eukaryota</taxon>
        <taxon>Metazoa</taxon>
        <taxon>Ecdysozoa</taxon>
        <taxon>Arthropoda</taxon>
        <taxon>Chelicerata</taxon>
        <taxon>Arachnida</taxon>
        <taxon>Acari</taxon>
        <taxon>Parasitiformes</taxon>
        <taxon>Ixodida</taxon>
        <taxon>Ixodoidea</taxon>
        <taxon>Ixodidae</taxon>
        <taxon>Haemaphysalinae</taxon>
        <taxon>Haemaphysalis</taxon>
    </lineage>
</organism>
<sequence length="87" mass="9838">MEKSYTAVGSWWFQLRKQNVRVREKHFGASDVARTDEHIVNGVVVSLQRERPRLRTDAVPTIFDGLPGLPDKAETAFPASEEVTRSV</sequence>
<reference evidence="1 2" key="1">
    <citation type="journal article" date="2020" name="Cell">
        <title>Large-Scale Comparative Analyses of Tick Genomes Elucidate Their Genetic Diversity and Vector Capacities.</title>
        <authorList>
            <consortium name="Tick Genome and Microbiome Consortium (TIGMIC)"/>
            <person name="Jia N."/>
            <person name="Wang J."/>
            <person name="Shi W."/>
            <person name="Du L."/>
            <person name="Sun Y."/>
            <person name="Zhan W."/>
            <person name="Jiang J.F."/>
            <person name="Wang Q."/>
            <person name="Zhang B."/>
            <person name="Ji P."/>
            <person name="Bell-Sakyi L."/>
            <person name="Cui X.M."/>
            <person name="Yuan T.T."/>
            <person name="Jiang B.G."/>
            <person name="Yang W.F."/>
            <person name="Lam T.T."/>
            <person name="Chang Q.C."/>
            <person name="Ding S.J."/>
            <person name="Wang X.J."/>
            <person name="Zhu J.G."/>
            <person name="Ruan X.D."/>
            <person name="Zhao L."/>
            <person name="Wei J.T."/>
            <person name="Ye R.Z."/>
            <person name="Que T.C."/>
            <person name="Du C.H."/>
            <person name="Zhou Y.H."/>
            <person name="Cheng J.X."/>
            <person name="Dai P.F."/>
            <person name="Guo W.B."/>
            <person name="Han X.H."/>
            <person name="Huang E.J."/>
            <person name="Li L.F."/>
            <person name="Wei W."/>
            <person name="Gao Y.C."/>
            <person name="Liu J.Z."/>
            <person name="Shao H.Z."/>
            <person name="Wang X."/>
            <person name="Wang C.C."/>
            <person name="Yang T.C."/>
            <person name="Huo Q.B."/>
            <person name="Li W."/>
            <person name="Chen H.Y."/>
            <person name="Chen S.E."/>
            <person name="Zhou L.G."/>
            <person name="Ni X.B."/>
            <person name="Tian J.H."/>
            <person name="Sheng Y."/>
            <person name="Liu T."/>
            <person name="Pan Y.S."/>
            <person name="Xia L.Y."/>
            <person name="Li J."/>
            <person name="Zhao F."/>
            <person name="Cao W.C."/>
        </authorList>
    </citation>
    <scope>NUCLEOTIDE SEQUENCE [LARGE SCALE GENOMIC DNA]</scope>
    <source>
        <strain evidence="1">HaeL-2018</strain>
    </source>
</reference>
<dbReference type="AlphaFoldDB" id="A0A9J6GAZ1"/>
<name>A0A9J6GAZ1_HAELO</name>